<feature type="region of interest" description="Disordered" evidence="1">
    <location>
        <begin position="65"/>
        <end position="117"/>
    </location>
</feature>
<sequence length="117" mass="13338">MPSRHCSACRKRMCVQCGILNVIIDTSLTSSSSAESKSNDESGLHTIRKGLIKVLKDVMRLEAQQYTIRPPRSTNSMEYQDDHKDVRPPRCPKEKEIRKRSHPTGEKSRNKKRSKGS</sequence>
<evidence type="ECO:0000256" key="1">
    <source>
        <dbReference type="SAM" id="MobiDB-lite"/>
    </source>
</evidence>
<proteinExistence type="predicted"/>
<accession>A0A7R8WRC0</accession>
<reference evidence="2" key="1">
    <citation type="submission" date="2020-11" db="EMBL/GenBank/DDBJ databases">
        <authorList>
            <person name="Tran Van P."/>
        </authorList>
    </citation>
    <scope>NUCLEOTIDE SEQUENCE</scope>
</reference>
<evidence type="ECO:0000313" key="2">
    <source>
        <dbReference type="EMBL" id="CAD7235788.1"/>
    </source>
</evidence>
<gene>
    <name evidence="2" type="ORF">CTOB1V02_LOCUS13603</name>
</gene>
<dbReference type="EMBL" id="OB674641">
    <property type="protein sequence ID" value="CAD7235788.1"/>
    <property type="molecule type" value="Genomic_DNA"/>
</dbReference>
<dbReference type="AlphaFoldDB" id="A0A7R8WRC0"/>
<feature type="compositionally biased region" description="Polar residues" evidence="1">
    <location>
        <begin position="65"/>
        <end position="78"/>
    </location>
</feature>
<name>A0A7R8WRC0_9CRUS</name>
<protein>
    <submittedName>
        <fullName evidence="2">Uncharacterized protein</fullName>
    </submittedName>
</protein>
<organism evidence="2">
    <name type="scientific">Cyprideis torosa</name>
    <dbReference type="NCBI Taxonomy" id="163714"/>
    <lineage>
        <taxon>Eukaryota</taxon>
        <taxon>Metazoa</taxon>
        <taxon>Ecdysozoa</taxon>
        <taxon>Arthropoda</taxon>
        <taxon>Crustacea</taxon>
        <taxon>Oligostraca</taxon>
        <taxon>Ostracoda</taxon>
        <taxon>Podocopa</taxon>
        <taxon>Podocopida</taxon>
        <taxon>Cytherocopina</taxon>
        <taxon>Cytheroidea</taxon>
        <taxon>Cytherideidae</taxon>
        <taxon>Cyprideis</taxon>
    </lineage>
</organism>
<feature type="compositionally biased region" description="Basic and acidic residues" evidence="1">
    <location>
        <begin position="80"/>
        <end position="108"/>
    </location>
</feature>